<dbReference type="GO" id="GO:0016301">
    <property type="term" value="F:kinase activity"/>
    <property type="evidence" value="ECO:0007669"/>
    <property type="project" value="UniProtKB-KW"/>
</dbReference>
<keyword evidence="1" id="KW-0808">Transferase</keyword>
<dbReference type="EMBL" id="LUCM01001002">
    <property type="protein sequence ID" value="KAA0199653.1"/>
    <property type="molecule type" value="Genomic_DNA"/>
</dbReference>
<accession>A0A8E0S561</accession>
<reference evidence="1" key="1">
    <citation type="submission" date="2019-05" db="EMBL/GenBank/DDBJ databases">
        <title>Annotation for the trematode Fasciolopsis buski.</title>
        <authorList>
            <person name="Choi Y.-J."/>
        </authorList>
    </citation>
    <scope>NUCLEOTIDE SEQUENCE</scope>
    <source>
        <strain evidence="1">HT</strain>
        <tissue evidence="1">Whole worm</tissue>
    </source>
</reference>
<evidence type="ECO:0000313" key="2">
    <source>
        <dbReference type="Proteomes" id="UP000728185"/>
    </source>
</evidence>
<protein>
    <submittedName>
        <fullName evidence="1">Cyclin-dependent kinase 9</fullName>
    </submittedName>
</protein>
<dbReference type="Gene3D" id="1.10.510.10">
    <property type="entry name" value="Transferase(Phosphotransferase) domain 1"/>
    <property type="match status" value="1"/>
</dbReference>
<keyword evidence="1" id="KW-0418">Kinase</keyword>
<keyword evidence="2" id="KW-1185">Reference proteome</keyword>
<dbReference type="AlphaFoldDB" id="A0A8E0S561"/>
<dbReference type="Proteomes" id="UP000728185">
    <property type="component" value="Unassembled WGS sequence"/>
</dbReference>
<gene>
    <name evidence="1" type="ORF">FBUS_10526</name>
</gene>
<sequence length="94" mass="10362">MAELWIRYPIMQGNNELAHVSPIIQLGGSFTAKVWPNVKKPEAYQQAPLPKDVKLHVRENLTPQRGCAPAVDIIDKLIGFGSTEAMGRRSGIVP</sequence>
<comment type="caution">
    <text evidence="1">The sequence shown here is derived from an EMBL/GenBank/DDBJ whole genome shotgun (WGS) entry which is preliminary data.</text>
</comment>
<evidence type="ECO:0000313" key="1">
    <source>
        <dbReference type="EMBL" id="KAA0199653.1"/>
    </source>
</evidence>
<proteinExistence type="predicted"/>
<name>A0A8E0S561_9TREM</name>
<organism evidence="1 2">
    <name type="scientific">Fasciolopsis buskii</name>
    <dbReference type="NCBI Taxonomy" id="27845"/>
    <lineage>
        <taxon>Eukaryota</taxon>
        <taxon>Metazoa</taxon>
        <taxon>Spiralia</taxon>
        <taxon>Lophotrochozoa</taxon>
        <taxon>Platyhelminthes</taxon>
        <taxon>Trematoda</taxon>
        <taxon>Digenea</taxon>
        <taxon>Plagiorchiida</taxon>
        <taxon>Echinostomata</taxon>
        <taxon>Echinostomatoidea</taxon>
        <taxon>Fasciolidae</taxon>
        <taxon>Fasciolopsis</taxon>
    </lineage>
</organism>